<dbReference type="AlphaFoldDB" id="A0A9D1EDP6"/>
<dbReference type="Gene3D" id="2.60.40.730">
    <property type="entry name" value="SOR catalytic domain"/>
    <property type="match status" value="1"/>
</dbReference>
<protein>
    <submittedName>
        <fullName evidence="7">Desulfoferrodoxin</fullName>
    </submittedName>
</protein>
<evidence type="ECO:0000259" key="6">
    <source>
        <dbReference type="Pfam" id="PF01880"/>
    </source>
</evidence>
<dbReference type="PANTHER" id="PTHR36541">
    <property type="entry name" value="SUPEROXIDE REDUCTASE-RELATED"/>
    <property type="match status" value="1"/>
</dbReference>
<reference evidence="7" key="1">
    <citation type="submission" date="2020-10" db="EMBL/GenBank/DDBJ databases">
        <authorList>
            <person name="Gilroy R."/>
        </authorList>
    </citation>
    <scope>NUCLEOTIDE SEQUENCE</scope>
    <source>
        <strain evidence="7">ChiW13-3771</strain>
    </source>
</reference>
<dbReference type="Pfam" id="PF01880">
    <property type="entry name" value="Desulfoferrodox"/>
    <property type="match status" value="1"/>
</dbReference>
<keyword evidence="3" id="KW-0479">Metal-binding</keyword>
<dbReference type="EMBL" id="DVHN01000062">
    <property type="protein sequence ID" value="HIR88399.1"/>
    <property type="molecule type" value="Genomic_DNA"/>
</dbReference>
<name>A0A9D1EDP6_9FIRM</name>
<sequence length="126" mass="14092">METKFFICETCGNLITFVENKGIPVMCCGKKMKELIPGTVDAALEKHVPDVTVNGNVVTVKVGSVEHPMLEEHYIQFIYLQTTTGCQMKKLHPGEKPEASFVLADGEQVEAVYEYCNLHGLWKSEQ</sequence>
<organism evidence="7 8">
    <name type="scientific">Candidatus Fimimorpha faecalis</name>
    <dbReference type="NCBI Taxonomy" id="2840824"/>
    <lineage>
        <taxon>Bacteria</taxon>
        <taxon>Bacillati</taxon>
        <taxon>Bacillota</taxon>
        <taxon>Clostridia</taxon>
        <taxon>Eubacteriales</taxon>
        <taxon>Candidatus Fimimorpha</taxon>
    </lineage>
</organism>
<gene>
    <name evidence="7" type="ORF">IAC96_05555</name>
</gene>
<evidence type="ECO:0000256" key="4">
    <source>
        <dbReference type="ARBA" id="ARBA00022982"/>
    </source>
</evidence>
<evidence type="ECO:0000256" key="5">
    <source>
        <dbReference type="ARBA" id="ARBA00023004"/>
    </source>
</evidence>
<dbReference type="InterPro" id="IPR051233">
    <property type="entry name" value="Desulfoferrodoxin_SOR"/>
</dbReference>
<keyword evidence="4" id="KW-0249">Electron transport</keyword>
<keyword evidence="2" id="KW-0813">Transport</keyword>
<feature type="domain" description="Desulfoferrodoxin ferrous iron-binding" evidence="6">
    <location>
        <begin position="40"/>
        <end position="124"/>
    </location>
</feature>
<evidence type="ECO:0000313" key="8">
    <source>
        <dbReference type="Proteomes" id="UP000824201"/>
    </source>
</evidence>
<comment type="caution">
    <text evidence="7">The sequence shown here is derived from an EMBL/GenBank/DDBJ whole genome shotgun (WGS) entry which is preliminary data.</text>
</comment>
<dbReference type="GO" id="GO:0016491">
    <property type="term" value="F:oxidoreductase activity"/>
    <property type="evidence" value="ECO:0007669"/>
    <property type="project" value="InterPro"/>
</dbReference>
<accession>A0A9D1EDP6</accession>
<dbReference type="SUPFAM" id="SSF57802">
    <property type="entry name" value="Rubredoxin-like"/>
    <property type="match status" value="1"/>
</dbReference>
<dbReference type="SUPFAM" id="SSF49367">
    <property type="entry name" value="Superoxide reductase-like"/>
    <property type="match status" value="1"/>
</dbReference>
<proteinExistence type="inferred from homology"/>
<keyword evidence="5" id="KW-0408">Iron</keyword>
<dbReference type="InterPro" id="IPR002742">
    <property type="entry name" value="Desulfoferrodoxin_Fe-bd_dom"/>
</dbReference>
<dbReference type="InterPro" id="IPR036073">
    <property type="entry name" value="Desulfoferrodoxin_Fe-bd_dom_sf"/>
</dbReference>
<evidence type="ECO:0000313" key="7">
    <source>
        <dbReference type="EMBL" id="HIR88399.1"/>
    </source>
</evidence>
<dbReference type="PANTHER" id="PTHR36541:SF1">
    <property type="entry name" value="SUPEROXIDE REDUCTASE-RELATED"/>
    <property type="match status" value="1"/>
</dbReference>
<dbReference type="GO" id="GO:0005506">
    <property type="term" value="F:iron ion binding"/>
    <property type="evidence" value="ECO:0007669"/>
    <property type="project" value="InterPro"/>
</dbReference>
<evidence type="ECO:0000256" key="3">
    <source>
        <dbReference type="ARBA" id="ARBA00022723"/>
    </source>
</evidence>
<evidence type="ECO:0000256" key="1">
    <source>
        <dbReference type="ARBA" id="ARBA00005941"/>
    </source>
</evidence>
<dbReference type="Proteomes" id="UP000824201">
    <property type="component" value="Unassembled WGS sequence"/>
</dbReference>
<reference evidence="7" key="2">
    <citation type="journal article" date="2021" name="PeerJ">
        <title>Extensive microbial diversity within the chicken gut microbiome revealed by metagenomics and culture.</title>
        <authorList>
            <person name="Gilroy R."/>
            <person name="Ravi A."/>
            <person name="Getino M."/>
            <person name="Pursley I."/>
            <person name="Horton D.L."/>
            <person name="Alikhan N.F."/>
            <person name="Baker D."/>
            <person name="Gharbi K."/>
            <person name="Hall N."/>
            <person name="Watson M."/>
            <person name="Adriaenssens E.M."/>
            <person name="Foster-Nyarko E."/>
            <person name="Jarju S."/>
            <person name="Secka A."/>
            <person name="Antonio M."/>
            <person name="Oren A."/>
            <person name="Chaudhuri R.R."/>
            <person name="La Ragione R."/>
            <person name="Hildebrand F."/>
            <person name="Pallen M.J."/>
        </authorList>
    </citation>
    <scope>NUCLEOTIDE SEQUENCE</scope>
    <source>
        <strain evidence="7">ChiW13-3771</strain>
    </source>
</reference>
<comment type="similarity">
    <text evidence="1">Belongs to the desulfoferrodoxin family.</text>
</comment>
<evidence type="ECO:0000256" key="2">
    <source>
        <dbReference type="ARBA" id="ARBA00022448"/>
    </source>
</evidence>